<proteinExistence type="predicted"/>
<dbReference type="Proteomes" id="UP000004528">
    <property type="component" value="Unassembled WGS sequence"/>
</dbReference>
<name>C5R804_WEIPA</name>
<dbReference type="HOGENOM" id="CLU_2557438_0_0_9"/>
<evidence type="ECO:0000313" key="2">
    <source>
        <dbReference type="Proteomes" id="UP000004528"/>
    </source>
</evidence>
<gene>
    <name evidence="1" type="ORF">HMPREF0877_0099</name>
</gene>
<reference evidence="1 2" key="1">
    <citation type="submission" date="2009-04" db="EMBL/GenBank/DDBJ databases">
        <authorList>
            <person name="Qin X."/>
            <person name="Bachman B."/>
            <person name="Battles P."/>
            <person name="Bell A."/>
            <person name="Bess C."/>
            <person name="Bickham C."/>
            <person name="Chaboub L."/>
            <person name="Chen D."/>
            <person name="Coyle M."/>
            <person name="Deiros D.R."/>
            <person name="Dinh H."/>
            <person name="Forbes L."/>
            <person name="Fowler G."/>
            <person name="Francisco L."/>
            <person name="Fu Q."/>
            <person name="Gubbala S."/>
            <person name="Hale W."/>
            <person name="Han Y."/>
            <person name="Hemphill L."/>
            <person name="Highlander S.K."/>
            <person name="Hirani K."/>
            <person name="Hogues M."/>
            <person name="Jackson L."/>
            <person name="Jakkamsetti A."/>
            <person name="Javaid M."/>
            <person name="Jiang H."/>
            <person name="Korchina V."/>
            <person name="Kovar C."/>
            <person name="Lara F."/>
            <person name="Lee S."/>
            <person name="Mata R."/>
            <person name="Mathew T."/>
            <person name="Moen C."/>
            <person name="Morales K."/>
            <person name="Munidasa M."/>
            <person name="Nazareth L."/>
            <person name="Ngo R."/>
            <person name="Nguyen L."/>
            <person name="Okwuonu G."/>
            <person name="Ongeri F."/>
            <person name="Patil S."/>
            <person name="Petrosino J."/>
            <person name="Pham C."/>
            <person name="Pham P."/>
            <person name="Pu L.-L."/>
            <person name="Puazo M."/>
            <person name="Raj R."/>
            <person name="Reid J."/>
            <person name="Rouhana J."/>
            <person name="Saada N."/>
            <person name="Shang Y."/>
            <person name="Simmons D."/>
            <person name="Thornton R."/>
            <person name="Warren J."/>
            <person name="Weissenberger G."/>
            <person name="Zhang J."/>
            <person name="Zhang L."/>
            <person name="Zhou C."/>
            <person name="Zhu D."/>
            <person name="Muzny D."/>
            <person name="Worley K."/>
            <person name="Gibbs R."/>
        </authorList>
    </citation>
    <scope>NUCLEOTIDE SEQUENCE [LARGE SCALE GENOMIC DNA]</scope>
    <source>
        <strain evidence="1 2">ATCC 33313</strain>
    </source>
</reference>
<accession>C5R804</accession>
<comment type="caution">
    <text evidence="1">The sequence shown here is derived from an EMBL/GenBank/DDBJ whole genome shotgun (WGS) entry which is preliminary data.</text>
</comment>
<dbReference type="AlphaFoldDB" id="C5R804"/>
<dbReference type="EMBL" id="ACKU01000004">
    <property type="protein sequence ID" value="EER75588.1"/>
    <property type="molecule type" value="Genomic_DNA"/>
</dbReference>
<sequence length="82" mass="9338">MDEYYRGIEKVSNDDFIRLLHGNRSIQLKNDYEVGDEILVAGPYVVETKIKGKYNGKYKVSKAIRVDIYGGNHNGKNCGRNV</sequence>
<dbReference type="STRING" id="585506.HMPREF0877_0099"/>
<dbReference type="RefSeq" id="WP_002829015.1">
    <property type="nucleotide sequence ID" value="NZ_GG697136.1"/>
</dbReference>
<keyword evidence="2" id="KW-1185">Reference proteome</keyword>
<protein>
    <submittedName>
        <fullName evidence="1">Uncharacterized protein</fullName>
    </submittedName>
</protein>
<evidence type="ECO:0000313" key="1">
    <source>
        <dbReference type="EMBL" id="EER75588.1"/>
    </source>
</evidence>
<organism evidence="1 2">
    <name type="scientific">Weissella paramesenteroides ATCC 33313</name>
    <dbReference type="NCBI Taxonomy" id="585506"/>
    <lineage>
        <taxon>Bacteria</taxon>
        <taxon>Bacillati</taxon>
        <taxon>Bacillota</taxon>
        <taxon>Bacilli</taxon>
        <taxon>Lactobacillales</taxon>
        <taxon>Lactobacillaceae</taxon>
        <taxon>Weissella</taxon>
    </lineage>
</organism>